<comment type="caution">
    <text evidence="1">The sequence shown here is derived from an EMBL/GenBank/DDBJ whole genome shotgun (WGS) entry which is preliminary data.</text>
</comment>
<organism evidence="1 2">
    <name type="scientific">Aldrovandia affinis</name>
    <dbReference type="NCBI Taxonomy" id="143900"/>
    <lineage>
        <taxon>Eukaryota</taxon>
        <taxon>Metazoa</taxon>
        <taxon>Chordata</taxon>
        <taxon>Craniata</taxon>
        <taxon>Vertebrata</taxon>
        <taxon>Euteleostomi</taxon>
        <taxon>Actinopterygii</taxon>
        <taxon>Neopterygii</taxon>
        <taxon>Teleostei</taxon>
        <taxon>Notacanthiformes</taxon>
        <taxon>Halosauridae</taxon>
        <taxon>Aldrovandia</taxon>
    </lineage>
</organism>
<evidence type="ECO:0000313" key="2">
    <source>
        <dbReference type="Proteomes" id="UP001221898"/>
    </source>
</evidence>
<gene>
    <name evidence="1" type="ORF">AAFF_G00120740</name>
</gene>
<reference evidence="1" key="1">
    <citation type="journal article" date="2023" name="Science">
        <title>Genome structures resolve the early diversification of teleost fishes.</title>
        <authorList>
            <person name="Parey E."/>
            <person name="Louis A."/>
            <person name="Montfort J."/>
            <person name="Bouchez O."/>
            <person name="Roques C."/>
            <person name="Iampietro C."/>
            <person name="Lluch J."/>
            <person name="Castinel A."/>
            <person name="Donnadieu C."/>
            <person name="Desvignes T."/>
            <person name="Floi Bucao C."/>
            <person name="Jouanno E."/>
            <person name="Wen M."/>
            <person name="Mejri S."/>
            <person name="Dirks R."/>
            <person name="Jansen H."/>
            <person name="Henkel C."/>
            <person name="Chen W.J."/>
            <person name="Zahm M."/>
            <person name="Cabau C."/>
            <person name="Klopp C."/>
            <person name="Thompson A.W."/>
            <person name="Robinson-Rechavi M."/>
            <person name="Braasch I."/>
            <person name="Lecointre G."/>
            <person name="Bobe J."/>
            <person name="Postlethwait J.H."/>
            <person name="Berthelot C."/>
            <person name="Roest Crollius H."/>
            <person name="Guiguen Y."/>
        </authorList>
    </citation>
    <scope>NUCLEOTIDE SEQUENCE</scope>
    <source>
        <strain evidence="1">NC1722</strain>
    </source>
</reference>
<dbReference type="EMBL" id="JAINUG010000183">
    <property type="protein sequence ID" value="KAJ8389366.1"/>
    <property type="molecule type" value="Genomic_DNA"/>
</dbReference>
<name>A0AAD7W9Z1_9TELE</name>
<protein>
    <submittedName>
        <fullName evidence="1">Uncharacterized protein</fullName>
    </submittedName>
</protein>
<proteinExistence type="predicted"/>
<dbReference type="Proteomes" id="UP001221898">
    <property type="component" value="Unassembled WGS sequence"/>
</dbReference>
<accession>A0AAD7W9Z1</accession>
<sequence length="65" mass="7629">MRFLSLFLALQKPLMEQNTMQEIFLLQISSVTHWSNSGAVLNVYNSVILSVRTHDPLVQRLWLYH</sequence>
<dbReference type="AlphaFoldDB" id="A0AAD7W9Z1"/>
<evidence type="ECO:0000313" key="1">
    <source>
        <dbReference type="EMBL" id="KAJ8389366.1"/>
    </source>
</evidence>
<keyword evidence="2" id="KW-1185">Reference proteome</keyword>